<dbReference type="InterPro" id="IPR002830">
    <property type="entry name" value="UbiD"/>
</dbReference>
<dbReference type="AlphaFoldDB" id="A0A9D2DD11"/>
<dbReference type="Gene3D" id="3.40.1670.10">
    <property type="entry name" value="UbiD C-terminal domain-like"/>
    <property type="match status" value="1"/>
</dbReference>
<accession>A0A9D2DD11</accession>
<feature type="domain" description="3-octaprenyl-4-hydroxybenzoate carboxy-lyase-like N-terminal" evidence="3">
    <location>
        <begin position="9"/>
        <end position="81"/>
    </location>
</feature>
<gene>
    <name evidence="5" type="ORF">H9816_02505</name>
</gene>
<protein>
    <submittedName>
        <fullName evidence="5">Menaquinone biosynthesis decarboxylase</fullName>
    </submittedName>
</protein>
<comment type="caution">
    <text evidence="5">The sequence shown here is derived from an EMBL/GenBank/DDBJ whole genome shotgun (WGS) entry which is preliminary data.</text>
</comment>
<dbReference type="EMBL" id="DXCC01000006">
    <property type="protein sequence ID" value="HIZ14771.1"/>
    <property type="molecule type" value="Genomic_DNA"/>
</dbReference>
<dbReference type="InterPro" id="IPR049383">
    <property type="entry name" value="UbiD-like_N"/>
</dbReference>
<evidence type="ECO:0000259" key="2">
    <source>
        <dbReference type="Pfam" id="PF01977"/>
    </source>
</evidence>
<dbReference type="GO" id="GO:0005829">
    <property type="term" value="C:cytosol"/>
    <property type="evidence" value="ECO:0007669"/>
    <property type="project" value="TreeGrafter"/>
</dbReference>
<comment type="similarity">
    <text evidence="1">Belongs to the UbiD family.</text>
</comment>
<evidence type="ECO:0000313" key="6">
    <source>
        <dbReference type="Proteomes" id="UP000824014"/>
    </source>
</evidence>
<dbReference type="Pfam" id="PF01977">
    <property type="entry name" value="UbiD"/>
    <property type="match status" value="1"/>
</dbReference>
<evidence type="ECO:0000259" key="4">
    <source>
        <dbReference type="Pfam" id="PF20696"/>
    </source>
</evidence>
<dbReference type="InterPro" id="IPR048304">
    <property type="entry name" value="UbiD_Rift_dom"/>
</dbReference>
<dbReference type="Pfam" id="PF20696">
    <property type="entry name" value="UbiD_C"/>
    <property type="match status" value="1"/>
</dbReference>
<dbReference type="PANTHER" id="PTHR30108">
    <property type="entry name" value="3-OCTAPRENYL-4-HYDROXYBENZOATE CARBOXY-LYASE-RELATED"/>
    <property type="match status" value="1"/>
</dbReference>
<dbReference type="SUPFAM" id="SSF50475">
    <property type="entry name" value="FMN-binding split barrel"/>
    <property type="match status" value="1"/>
</dbReference>
<evidence type="ECO:0000313" key="5">
    <source>
        <dbReference type="EMBL" id="HIZ14771.1"/>
    </source>
</evidence>
<feature type="domain" description="3-octaprenyl-4-hydroxybenzoate carboxy-lyase-like Rift-related" evidence="2">
    <location>
        <begin position="121"/>
        <end position="321"/>
    </location>
</feature>
<dbReference type="GO" id="GO:0008694">
    <property type="term" value="F:4-hydroxy-3-polyprenylbenzoate decarboxylase activity"/>
    <property type="evidence" value="ECO:0007669"/>
    <property type="project" value="TreeGrafter"/>
</dbReference>
<feature type="domain" description="3-octaprenyl-4-hydroxybenzoate carboxy-lyase-like C-terminal" evidence="4">
    <location>
        <begin position="327"/>
        <end position="448"/>
    </location>
</feature>
<reference evidence="5" key="1">
    <citation type="journal article" date="2021" name="PeerJ">
        <title>Extensive microbial diversity within the chicken gut microbiome revealed by metagenomics and culture.</title>
        <authorList>
            <person name="Gilroy R."/>
            <person name="Ravi A."/>
            <person name="Getino M."/>
            <person name="Pursley I."/>
            <person name="Horton D.L."/>
            <person name="Alikhan N.F."/>
            <person name="Baker D."/>
            <person name="Gharbi K."/>
            <person name="Hall N."/>
            <person name="Watson M."/>
            <person name="Adriaenssens E.M."/>
            <person name="Foster-Nyarko E."/>
            <person name="Jarju S."/>
            <person name="Secka A."/>
            <person name="Antonio M."/>
            <person name="Oren A."/>
            <person name="Chaudhuri R.R."/>
            <person name="La Ragione R."/>
            <person name="Hildebrand F."/>
            <person name="Pallen M.J."/>
        </authorList>
    </citation>
    <scope>NUCLEOTIDE SEQUENCE</scope>
    <source>
        <strain evidence="5">ChiHjej11B10-19426</strain>
    </source>
</reference>
<sequence length="610" mass="66775">MYASLQEYIDRLDREGELVRIAAPVDPVLEMAEIADRMAKSPGGGRALLFERTGTEFPVLMNLFGSDRRMALALGVERLGDIAASIGALLREATAPKGTLGEKLGALPLLGRASRWFPKRVRGRGACQQTVWRGAEADLGRLPVLQCWPCDGGRFVTLPMVHTVDPETGVPNVGMYRMQLFDGQTTGMHWHMHKTGARHYEAWRRAGRRMPVSVCLGGDPVYTYAATAPLPDGIDEYLLAGFLRRRPVRLVRCLTNELWVPDDCDFVIEGYVDPAEEKAVEGPFGDHTGFYSLEDRYPLFHVTAITHRQGAVWPATVVGIPPQEDLYIAKATETIFLAPMRLAVQPDLTDLYMPAAGVAHNIAVAGFTPRYPGHVRQAVSALWGAGQMTFNKYLLMIPSGTDPRNVHTVAGLWRHADLSRALIRGEGVLDVLDHAAAVTGYGGKMAFDLTGCTPDVPLWPLPDRVVAAGGIGAWSLEWLAEWGVVALFAEPDAAVDVGEFLRRNALHPQALVLFDAAAEGLSGEELLWLATGNTDAGRDVAFREGGLVADARTKLPGRPGYPSHFPNVVTADEATMDQVDRRWNEYGLGALLSSPSRRYRRLVRSDRAEV</sequence>
<reference evidence="5" key="2">
    <citation type="submission" date="2021-04" db="EMBL/GenBank/DDBJ databases">
        <authorList>
            <person name="Gilroy R."/>
        </authorList>
    </citation>
    <scope>NUCLEOTIDE SEQUENCE</scope>
    <source>
        <strain evidence="5">ChiHjej11B10-19426</strain>
    </source>
</reference>
<name>A0A9D2DD11_9BACT</name>
<dbReference type="Proteomes" id="UP000824014">
    <property type="component" value="Unassembled WGS sequence"/>
</dbReference>
<dbReference type="NCBIfam" id="TIGR03701">
    <property type="entry name" value="mena_SCO4490"/>
    <property type="match status" value="1"/>
</dbReference>
<evidence type="ECO:0000259" key="3">
    <source>
        <dbReference type="Pfam" id="PF20695"/>
    </source>
</evidence>
<dbReference type="InterPro" id="IPR022390">
    <property type="entry name" value="HBDC"/>
</dbReference>
<dbReference type="NCBIfam" id="TIGR00148">
    <property type="entry name" value="UbiD family decarboxylase"/>
    <property type="match status" value="1"/>
</dbReference>
<dbReference type="Pfam" id="PF20695">
    <property type="entry name" value="UbiD_N"/>
    <property type="match status" value="1"/>
</dbReference>
<proteinExistence type="inferred from homology"/>
<dbReference type="GO" id="GO:0006744">
    <property type="term" value="P:ubiquinone biosynthetic process"/>
    <property type="evidence" value="ECO:0007669"/>
    <property type="project" value="TreeGrafter"/>
</dbReference>
<dbReference type="InterPro" id="IPR049381">
    <property type="entry name" value="UbiD-like_C"/>
</dbReference>
<evidence type="ECO:0000256" key="1">
    <source>
        <dbReference type="ARBA" id="ARBA00010021"/>
    </source>
</evidence>
<dbReference type="SUPFAM" id="SSF143968">
    <property type="entry name" value="UbiD C-terminal domain-like"/>
    <property type="match status" value="2"/>
</dbReference>
<dbReference type="PANTHER" id="PTHR30108:SF17">
    <property type="entry name" value="FERULIC ACID DECARBOXYLASE 1"/>
    <property type="match status" value="1"/>
</dbReference>
<organism evidence="5 6">
    <name type="scientific">Candidatus Tidjanibacter faecipullorum</name>
    <dbReference type="NCBI Taxonomy" id="2838766"/>
    <lineage>
        <taxon>Bacteria</taxon>
        <taxon>Pseudomonadati</taxon>
        <taxon>Bacteroidota</taxon>
        <taxon>Bacteroidia</taxon>
        <taxon>Bacteroidales</taxon>
        <taxon>Rikenellaceae</taxon>
        <taxon>Tidjanibacter</taxon>
    </lineage>
</organism>